<dbReference type="GO" id="GO:0000428">
    <property type="term" value="C:DNA-directed RNA polymerase complex"/>
    <property type="evidence" value="ECO:0007669"/>
    <property type="project" value="UniProtKB-KW"/>
</dbReference>
<evidence type="ECO:0000313" key="3">
    <source>
        <dbReference type="Proteomes" id="UP001305702"/>
    </source>
</evidence>
<dbReference type="RefSeq" id="WP_315605354.1">
    <property type="nucleotide sequence ID" value="NZ_CP130318.1"/>
</dbReference>
<organism evidence="2 3">
    <name type="scientific">Paenibacillus aurantius</name>
    <dbReference type="NCBI Taxonomy" id="2918900"/>
    <lineage>
        <taxon>Bacteria</taxon>
        <taxon>Bacillati</taxon>
        <taxon>Bacillota</taxon>
        <taxon>Bacilli</taxon>
        <taxon>Bacillales</taxon>
        <taxon>Paenibacillaceae</taxon>
        <taxon>Paenibacillus</taxon>
    </lineage>
</organism>
<evidence type="ECO:0000313" key="2">
    <source>
        <dbReference type="EMBL" id="WNQ11577.1"/>
    </source>
</evidence>
<protein>
    <submittedName>
        <fullName evidence="2">DNA-directed RNA polymerase subunit beta</fullName>
    </submittedName>
</protein>
<sequence>MTDKPSKPVQRSAGARRLLPVIRVLLIPLICVLALFAGLAIGYVTLGGQPFADVWKLSTWKHLFDLVFAP</sequence>
<dbReference type="Pfam" id="PF11772">
    <property type="entry name" value="EpuA"/>
    <property type="match status" value="1"/>
</dbReference>
<dbReference type="KEGG" id="paun:MJA45_00415"/>
<proteinExistence type="predicted"/>
<dbReference type="EMBL" id="CP130318">
    <property type="protein sequence ID" value="WNQ11577.1"/>
    <property type="molecule type" value="Genomic_DNA"/>
</dbReference>
<dbReference type="AlphaFoldDB" id="A0AA96RF44"/>
<reference evidence="2 3" key="1">
    <citation type="submission" date="2022-02" db="EMBL/GenBank/DDBJ databases">
        <title>Paenibacillus sp. MBLB1776 Whole Genome Shotgun Sequencing.</title>
        <authorList>
            <person name="Hwang C.Y."/>
            <person name="Cho E.-S."/>
            <person name="Seo M.-J."/>
        </authorList>
    </citation>
    <scope>NUCLEOTIDE SEQUENCE [LARGE SCALE GENOMIC DNA]</scope>
    <source>
        <strain evidence="2 3">MBLB1776</strain>
    </source>
</reference>
<keyword evidence="1" id="KW-1133">Transmembrane helix</keyword>
<keyword evidence="1" id="KW-0812">Transmembrane</keyword>
<keyword evidence="2" id="KW-0240">DNA-directed RNA polymerase</keyword>
<gene>
    <name evidence="2" type="ORF">MJA45_00415</name>
</gene>
<dbReference type="Proteomes" id="UP001305702">
    <property type="component" value="Chromosome"/>
</dbReference>
<keyword evidence="3" id="KW-1185">Reference proteome</keyword>
<accession>A0AA96RF44</accession>
<keyword evidence="1" id="KW-0472">Membrane</keyword>
<keyword evidence="2" id="KW-0804">Transcription</keyword>
<feature type="transmembrane region" description="Helical" evidence="1">
    <location>
        <begin position="21"/>
        <end position="46"/>
    </location>
</feature>
<name>A0AA96RF44_9BACL</name>
<dbReference type="InterPro" id="IPR024596">
    <property type="entry name" value="RNApol_su_b/EpuA"/>
</dbReference>
<evidence type="ECO:0000256" key="1">
    <source>
        <dbReference type="SAM" id="Phobius"/>
    </source>
</evidence>